<feature type="region of interest" description="Disordered" evidence="3">
    <location>
        <begin position="1"/>
        <end position="23"/>
    </location>
</feature>
<dbReference type="InterPro" id="IPR000192">
    <property type="entry name" value="Aminotrans_V_dom"/>
</dbReference>
<feature type="compositionally biased region" description="Polar residues" evidence="3">
    <location>
        <begin position="451"/>
        <end position="462"/>
    </location>
</feature>
<sequence length="462" mass="47605">MDQTPPEPDVAAAPTGRPDRATPLVPQAELGRRWRAARAQDGVVHLDAAAASRPSIATITAQVDHLRREGLVGAYVAEMEAAEALAEARGRLAALLGPGLTADDVAFQYSATTGFGALLAAWPLPPGSRIGVVPGDYGANLLLLASRAARDGLELLELPVDELGRIDLGRLDRAGLHPPGGGAGGAGGRGGAGLEDLALVTFPQVPSQRGVVQPAAEVAARCEAAGVDLVLDVAQSLGQVDVTGIAASAWTGTSRKWLCGPRGAGFVAVRPEVVELLGVGAPSLYSAHPVGLWDPGGRPESAGAAGRPLAGMARLSVGEASVASRVGLATALSELFAEDLSAMRTRIAALARHARRALDGVAGWRLGEEADSPCGIVTLRPPPHADPLATSQALYRRARILTSPIPVGRAPELTGPVLRISAHVDTIPAEIDQLAEALDRWGRPDDDQEATPETTSVRQISP</sequence>
<keyword evidence="6" id="KW-1185">Reference proteome</keyword>
<dbReference type="PANTHER" id="PTHR43586:SF8">
    <property type="entry name" value="CYSTEINE DESULFURASE 1, CHLOROPLASTIC"/>
    <property type="match status" value="1"/>
</dbReference>
<dbReference type="InterPro" id="IPR015421">
    <property type="entry name" value="PyrdxlP-dep_Trfase_major"/>
</dbReference>
<dbReference type="RefSeq" id="WP_091270627.1">
    <property type="nucleotide sequence ID" value="NZ_FAOZ01000001.1"/>
</dbReference>
<dbReference type="InterPro" id="IPR015422">
    <property type="entry name" value="PyrdxlP-dep_Trfase_small"/>
</dbReference>
<dbReference type="Gene3D" id="3.90.1150.10">
    <property type="entry name" value="Aspartate Aminotransferase, domain 1"/>
    <property type="match status" value="1"/>
</dbReference>
<evidence type="ECO:0000256" key="3">
    <source>
        <dbReference type="SAM" id="MobiDB-lite"/>
    </source>
</evidence>
<dbReference type="EMBL" id="FAOZ01000001">
    <property type="protein sequence ID" value="CUU53740.1"/>
    <property type="molecule type" value="Genomic_DNA"/>
</dbReference>
<evidence type="ECO:0000313" key="6">
    <source>
        <dbReference type="Proteomes" id="UP000198802"/>
    </source>
</evidence>
<protein>
    <submittedName>
        <fullName evidence="5">Pyridoxal 5-phosphate dependent beta-lyase</fullName>
    </submittedName>
</protein>
<comment type="cofactor">
    <cofactor evidence="1">
        <name>pyridoxal 5'-phosphate</name>
        <dbReference type="ChEBI" id="CHEBI:597326"/>
    </cofactor>
</comment>
<dbReference type="PANTHER" id="PTHR43586">
    <property type="entry name" value="CYSTEINE DESULFURASE"/>
    <property type="match status" value="1"/>
</dbReference>
<dbReference type="AlphaFoldDB" id="A0A0S4QGC0"/>
<gene>
    <name evidence="5" type="ORF">Ga0074812_101238</name>
</gene>
<evidence type="ECO:0000313" key="5">
    <source>
        <dbReference type="EMBL" id="CUU53740.1"/>
    </source>
</evidence>
<keyword evidence="2" id="KW-0663">Pyridoxal phosphate</keyword>
<dbReference type="SUPFAM" id="SSF53383">
    <property type="entry name" value="PLP-dependent transferases"/>
    <property type="match status" value="1"/>
</dbReference>
<dbReference type="Pfam" id="PF00266">
    <property type="entry name" value="Aminotran_5"/>
    <property type="match status" value="1"/>
</dbReference>
<name>A0A0S4QGC0_9ACTN</name>
<evidence type="ECO:0000256" key="1">
    <source>
        <dbReference type="ARBA" id="ARBA00001933"/>
    </source>
</evidence>
<organism evidence="5 6">
    <name type="scientific">Parafrankia irregularis</name>
    <dbReference type="NCBI Taxonomy" id="795642"/>
    <lineage>
        <taxon>Bacteria</taxon>
        <taxon>Bacillati</taxon>
        <taxon>Actinomycetota</taxon>
        <taxon>Actinomycetes</taxon>
        <taxon>Frankiales</taxon>
        <taxon>Frankiaceae</taxon>
        <taxon>Parafrankia</taxon>
    </lineage>
</organism>
<evidence type="ECO:0000256" key="2">
    <source>
        <dbReference type="ARBA" id="ARBA00022898"/>
    </source>
</evidence>
<proteinExistence type="predicted"/>
<dbReference type="GO" id="GO:0016829">
    <property type="term" value="F:lyase activity"/>
    <property type="evidence" value="ECO:0007669"/>
    <property type="project" value="UniProtKB-KW"/>
</dbReference>
<accession>A0A0S4QGC0</accession>
<dbReference type="InterPro" id="IPR015424">
    <property type="entry name" value="PyrdxlP-dep_Trfase"/>
</dbReference>
<dbReference type="Proteomes" id="UP000198802">
    <property type="component" value="Unassembled WGS sequence"/>
</dbReference>
<keyword evidence="5" id="KW-0456">Lyase</keyword>
<dbReference type="Gene3D" id="3.40.640.10">
    <property type="entry name" value="Type I PLP-dependent aspartate aminotransferase-like (Major domain)"/>
    <property type="match status" value="1"/>
</dbReference>
<evidence type="ECO:0000259" key="4">
    <source>
        <dbReference type="Pfam" id="PF00266"/>
    </source>
</evidence>
<feature type="domain" description="Aminotransferase class V" evidence="4">
    <location>
        <begin position="196"/>
        <end position="378"/>
    </location>
</feature>
<reference evidence="6" key="1">
    <citation type="submission" date="2015-11" db="EMBL/GenBank/DDBJ databases">
        <authorList>
            <person name="Varghese N."/>
        </authorList>
    </citation>
    <scope>NUCLEOTIDE SEQUENCE [LARGE SCALE GENOMIC DNA]</scope>
    <source>
        <strain evidence="6">DSM 45899</strain>
    </source>
</reference>
<feature type="region of interest" description="Disordered" evidence="3">
    <location>
        <begin position="440"/>
        <end position="462"/>
    </location>
</feature>